<protein>
    <recommendedName>
        <fullName evidence="4">Transmembrane protein</fullName>
    </recommendedName>
</protein>
<dbReference type="EMBL" id="CM029041">
    <property type="protein sequence ID" value="KAG2625158.1"/>
    <property type="molecule type" value="Genomic_DNA"/>
</dbReference>
<keyword evidence="3" id="KW-1185">Reference proteome</keyword>
<keyword evidence="1" id="KW-0472">Membrane</keyword>
<organism evidence="2 3">
    <name type="scientific">Panicum virgatum</name>
    <name type="common">Blackwell switchgrass</name>
    <dbReference type="NCBI Taxonomy" id="38727"/>
    <lineage>
        <taxon>Eukaryota</taxon>
        <taxon>Viridiplantae</taxon>
        <taxon>Streptophyta</taxon>
        <taxon>Embryophyta</taxon>
        <taxon>Tracheophyta</taxon>
        <taxon>Spermatophyta</taxon>
        <taxon>Magnoliopsida</taxon>
        <taxon>Liliopsida</taxon>
        <taxon>Poales</taxon>
        <taxon>Poaceae</taxon>
        <taxon>PACMAD clade</taxon>
        <taxon>Panicoideae</taxon>
        <taxon>Panicodae</taxon>
        <taxon>Paniceae</taxon>
        <taxon>Panicinae</taxon>
        <taxon>Panicum</taxon>
        <taxon>Panicum sect. Hiantes</taxon>
    </lineage>
</organism>
<reference evidence="2" key="1">
    <citation type="submission" date="2020-05" db="EMBL/GenBank/DDBJ databases">
        <title>WGS assembly of Panicum virgatum.</title>
        <authorList>
            <person name="Lovell J.T."/>
            <person name="Jenkins J."/>
            <person name="Shu S."/>
            <person name="Juenger T.E."/>
            <person name="Schmutz J."/>
        </authorList>
    </citation>
    <scope>NUCLEOTIDE SEQUENCE</scope>
    <source>
        <strain evidence="2">AP13</strain>
    </source>
</reference>
<dbReference type="PANTHER" id="PTHR33128:SF79">
    <property type="entry name" value="OS05G0103400 PROTEIN"/>
    <property type="match status" value="1"/>
</dbReference>
<feature type="transmembrane region" description="Helical" evidence="1">
    <location>
        <begin position="109"/>
        <end position="131"/>
    </location>
</feature>
<dbReference type="PANTHER" id="PTHR33128">
    <property type="entry name" value="OS05G0103400 PROTEIN"/>
    <property type="match status" value="1"/>
</dbReference>
<accession>A0A8T0USR6</accession>
<evidence type="ECO:0008006" key="4">
    <source>
        <dbReference type="Google" id="ProtNLM"/>
    </source>
</evidence>
<keyword evidence="1" id="KW-0812">Transmembrane</keyword>
<comment type="caution">
    <text evidence="2">The sequence shown here is derived from an EMBL/GenBank/DDBJ whole genome shotgun (WGS) entry which is preliminary data.</text>
</comment>
<dbReference type="Proteomes" id="UP000823388">
    <property type="component" value="Chromosome 3K"/>
</dbReference>
<sequence>MIISSPLSHLVAFLPLQASTPQVENKKHIALTTLTASQLPAGDRTAKGEEPSTTITWPARGKGSRMSDWGPVVIAVVLFVLLSPGLLFQLPGRCSFVDFGNLHTSAASIVVHSIIFFALITIFVIVVGVHITTGDQSAY</sequence>
<keyword evidence="1" id="KW-1133">Transmembrane helix</keyword>
<name>A0A8T0USR6_PANVG</name>
<gene>
    <name evidence="2" type="ORF">PVAP13_3KG199700</name>
</gene>
<evidence type="ECO:0000256" key="1">
    <source>
        <dbReference type="SAM" id="Phobius"/>
    </source>
</evidence>
<evidence type="ECO:0000313" key="3">
    <source>
        <dbReference type="Proteomes" id="UP000823388"/>
    </source>
</evidence>
<feature type="transmembrane region" description="Helical" evidence="1">
    <location>
        <begin position="69"/>
        <end position="88"/>
    </location>
</feature>
<dbReference type="InterPro" id="IPR021775">
    <property type="entry name" value="DUF3339"/>
</dbReference>
<dbReference type="Pfam" id="PF11820">
    <property type="entry name" value="DUF3339"/>
    <property type="match status" value="1"/>
</dbReference>
<evidence type="ECO:0000313" key="2">
    <source>
        <dbReference type="EMBL" id="KAG2625158.1"/>
    </source>
</evidence>
<dbReference type="AlphaFoldDB" id="A0A8T0USR6"/>
<dbReference type="OrthoDB" id="652307at2759"/>
<proteinExistence type="predicted"/>